<comment type="caution">
    <text evidence="2">The sequence shown here is derived from an EMBL/GenBank/DDBJ whole genome shotgun (WGS) entry which is preliminary data.</text>
</comment>
<reference evidence="2" key="1">
    <citation type="submission" date="2020-03" db="EMBL/GenBank/DDBJ databases">
        <authorList>
            <person name="Weist P."/>
        </authorList>
    </citation>
    <scope>NUCLEOTIDE SEQUENCE</scope>
</reference>
<dbReference type="AlphaFoldDB" id="A0A9N7VGC1"/>
<feature type="region of interest" description="Disordered" evidence="1">
    <location>
        <begin position="156"/>
        <end position="201"/>
    </location>
</feature>
<proteinExistence type="predicted"/>
<name>A0A9N7VGC1_PLEPL</name>
<dbReference type="EMBL" id="CADEAL010003961">
    <property type="protein sequence ID" value="CAB1447982.1"/>
    <property type="molecule type" value="Genomic_DNA"/>
</dbReference>
<gene>
    <name evidence="2" type="ORF">PLEPLA_LOCUS35646</name>
</gene>
<protein>
    <submittedName>
        <fullName evidence="2">Uncharacterized protein</fullName>
    </submittedName>
</protein>
<feature type="compositionally biased region" description="Basic and acidic residues" evidence="1">
    <location>
        <begin position="181"/>
        <end position="201"/>
    </location>
</feature>
<accession>A0A9N7VGC1</accession>
<organism evidence="2 3">
    <name type="scientific">Pleuronectes platessa</name>
    <name type="common">European plaice</name>
    <dbReference type="NCBI Taxonomy" id="8262"/>
    <lineage>
        <taxon>Eukaryota</taxon>
        <taxon>Metazoa</taxon>
        <taxon>Chordata</taxon>
        <taxon>Craniata</taxon>
        <taxon>Vertebrata</taxon>
        <taxon>Euteleostomi</taxon>
        <taxon>Actinopterygii</taxon>
        <taxon>Neopterygii</taxon>
        <taxon>Teleostei</taxon>
        <taxon>Neoteleostei</taxon>
        <taxon>Acanthomorphata</taxon>
        <taxon>Carangaria</taxon>
        <taxon>Pleuronectiformes</taxon>
        <taxon>Pleuronectoidei</taxon>
        <taxon>Pleuronectidae</taxon>
        <taxon>Pleuronectes</taxon>
    </lineage>
</organism>
<evidence type="ECO:0000256" key="1">
    <source>
        <dbReference type="SAM" id="MobiDB-lite"/>
    </source>
</evidence>
<sequence length="201" mass="22037">MSTACCRVHGAAACRVGGTLLFCNLPEYQEETAERELDLMKHLMTGGSSGTLRDPVSSTSAGNRRVGVEIRWQAAAVEDEPLGGGRASFPQLITQRSCPGLRVSTDLTPIQFDPRPERGGLRCRCQSRLITTTQVLEVKHRQRIELPSSCVVALEHKPHGVSPGSRVPSEGSTLTTRRSLKQPEHCSSTDRSREPRLQLPR</sequence>
<evidence type="ECO:0000313" key="2">
    <source>
        <dbReference type="EMBL" id="CAB1447982.1"/>
    </source>
</evidence>
<keyword evidence="3" id="KW-1185">Reference proteome</keyword>
<dbReference type="Proteomes" id="UP001153269">
    <property type="component" value="Unassembled WGS sequence"/>
</dbReference>
<evidence type="ECO:0000313" key="3">
    <source>
        <dbReference type="Proteomes" id="UP001153269"/>
    </source>
</evidence>